<dbReference type="Gene3D" id="3.10.10.10">
    <property type="entry name" value="HIV Type 1 Reverse Transcriptase, subunit A, domain 1"/>
    <property type="match status" value="1"/>
</dbReference>
<evidence type="ECO:0000313" key="1">
    <source>
        <dbReference type="EMBL" id="PON50429.1"/>
    </source>
</evidence>
<organism evidence="1 2">
    <name type="scientific">Parasponia andersonii</name>
    <name type="common">Sponia andersonii</name>
    <dbReference type="NCBI Taxonomy" id="3476"/>
    <lineage>
        <taxon>Eukaryota</taxon>
        <taxon>Viridiplantae</taxon>
        <taxon>Streptophyta</taxon>
        <taxon>Embryophyta</taxon>
        <taxon>Tracheophyta</taxon>
        <taxon>Spermatophyta</taxon>
        <taxon>Magnoliopsida</taxon>
        <taxon>eudicotyledons</taxon>
        <taxon>Gunneridae</taxon>
        <taxon>Pentapetalae</taxon>
        <taxon>rosids</taxon>
        <taxon>fabids</taxon>
        <taxon>Rosales</taxon>
        <taxon>Cannabaceae</taxon>
        <taxon>Parasponia</taxon>
    </lineage>
</organism>
<keyword evidence="2" id="KW-1185">Reference proteome</keyword>
<dbReference type="Proteomes" id="UP000237105">
    <property type="component" value="Unassembled WGS sequence"/>
</dbReference>
<dbReference type="SUPFAM" id="SSF56672">
    <property type="entry name" value="DNA/RNA polymerases"/>
    <property type="match status" value="1"/>
</dbReference>
<dbReference type="PANTHER" id="PTHR24559">
    <property type="entry name" value="TRANSPOSON TY3-I GAG-POL POLYPROTEIN"/>
    <property type="match status" value="1"/>
</dbReference>
<reference evidence="2" key="1">
    <citation type="submission" date="2016-06" db="EMBL/GenBank/DDBJ databases">
        <title>Parallel loss of symbiosis genes in relatives of nitrogen-fixing non-legume Parasponia.</title>
        <authorList>
            <person name="Van Velzen R."/>
            <person name="Holmer R."/>
            <person name="Bu F."/>
            <person name="Rutten L."/>
            <person name="Van Zeijl A."/>
            <person name="Liu W."/>
            <person name="Santuari L."/>
            <person name="Cao Q."/>
            <person name="Sharma T."/>
            <person name="Shen D."/>
            <person name="Roswanjaya Y."/>
            <person name="Wardhani T."/>
            <person name="Kalhor M.S."/>
            <person name="Jansen J."/>
            <person name="Van den Hoogen J."/>
            <person name="Gungor B."/>
            <person name="Hartog M."/>
            <person name="Hontelez J."/>
            <person name="Verver J."/>
            <person name="Yang W.-C."/>
            <person name="Schijlen E."/>
            <person name="Repin R."/>
            <person name="Schilthuizen M."/>
            <person name="Schranz E."/>
            <person name="Heidstra R."/>
            <person name="Miyata K."/>
            <person name="Fedorova E."/>
            <person name="Kohlen W."/>
            <person name="Bisseling T."/>
            <person name="Smit S."/>
            <person name="Geurts R."/>
        </authorList>
    </citation>
    <scope>NUCLEOTIDE SEQUENCE [LARGE SCALE GENOMIC DNA]</scope>
    <source>
        <strain evidence="2">cv. WU1-14</strain>
    </source>
</reference>
<evidence type="ECO:0000313" key="2">
    <source>
        <dbReference type="Proteomes" id="UP000237105"/>
    </source>
</evidence>
<proteinExistence type="predicted"/>
<protein>
    <submittedName>
        <fullName evidence="1">Uncharacterized protein</fullName>
    </submittedName>
</protein>
<dbReference type="OrthoDB" id="1423731at2759"/>
<accession>A0A2P5BNR1</accession>
<sequence>MINKEAETLLENGLIMECVYPCWVSNPVVKKKNDDDRTCIDFTNLNKVYLKYSFPLPRIDQMVDATAGFDKMSFLDAYSRYNQIPLYEEDQIHTAFITE</sequence>
<dbReference type="STRING" id="3476.A0A2P5BNR1"/>
<dbReference type="PANTHER" id="PTHR24559:SF444">
    <property type="entry name" value="REVERSE TRANSCRIPTASE DOMAIN-CONTAINING PROTEIN"/>
    <property type="match status" value="1"/>
</dbReference>
<dbReference type="AlphaFoldDB" id="A0A2P5BNR1"/>
<dbReference type="InterPro" id="IPR043502">
    <property type="entry name" value="DNA/RNA_pol_sf"/>
</dbReference>
<comment type="caution">
    <text evidence="1">The sequence shown here is derived from an EMBL/GenBank/DDBJ whole genome shotgun (WGS) entry which is preliminary data.</text>
</comment>
<name>A0A2P5BNR1_PARAD</name>
<dbReference type="InterPro" id="IPR043128">
    <property type="entry name" value="Rev_trsase/Diguanyl_cyclase"/>
</dbReference>
<gene>
    <name evidence="1" type="ORF">PanWU01x14_222940</name>
</gene>
<dbReference type="InterPro" id="IPR053134">
    <property type="entry name" value="RNA-dir_DNA_polymerase"/>
</dbReference>
<dbReference type="Gene3D" id="3.30.70.270">
    <property type="match status" value="1"/>
</dbReference>
<dbReference type="EMBL" id="JXTB01000245">
    <property type="protein sequence ID" value="PON50429.1"/>
    <property type="molecule type" value="Genomic_DNA"/>
</dbReference>